<dbReference type="Proteomes" id="UP001597383">
    <property type="component" value="Unassembled WGS sequence"/>
</dbReference>
<organism evidence="2 3">
    <name type="scientific">Ornithinibacillus salinisoli</name>
    <dbReference type="NCBI Taxonomy" id="1848459"/>
    <lineage>
        <taxon>Bacteria</taxon>
        <taxon>Bacillati</taxon>
        <taxon>Bacillota</taxon>
        <taxon>Bacilli</taxon>
        <taxon>Bacillales</taxon>
        <taxon>Bacillaceae</taxon>
        <taxon>Ornithinibacillus</taxon>
    </lineage>
</organism>
<sequence>MKKIVIFMIAISYMFSIYFSFEQIKNRQVVDYATIDNEIGHPFVIPNSVYDETEDLYSVLHSLLNEELIILHDISRMETSRNIIFSITFLIFIYYIFSQTKQIGIMKLHGVTNFHIWWGIIGRLITISVLLALLVGIFMALIFKIPIIYWLHFTIPIGTSFFILLISTLVCYFVISNINVSNMLKKTAGRIITINAIVKVIIGVIIILLSMESFQYNLNYKKDVERFQTVSEQQNEWRDASNEFGVLQAYIGYSSAHNFEELENELAQGDQSLYELYPYLNDIGSIVIDASQYEEENLFLNQNFSGIFSMIVNVNYLDRYSILDENGEQINIREDEGNWIILIPEQYKHEEEEIINYFEGTRDFYIPEEYEPEIKLIWIKEGQRSFTMNPNVYPQENNYVLDPVVQVKTTSNHLFLYRGGIRGNGLSDPMKINLPNGNSSDAYNELLPVLEKHNLADSTKISSINDFITERIQTQHENIRINLYVIFGLILLYIMVSLQNVIIQFHSQSRRFVIQQLFGISFFRTYQSVFLKMILIYVAIILLTLIANDQRIFTSSNLIPSAFSTSFLFVAIIILIIDIVTLTLSLIIIEKRSKVNVIKSVI</sequence>
<evidence type="ECO:0008006" key="4">
    <source>
        <dbReference type="Google" id="ProtNLM"/>
    </source>
</evidence>
<keyword evidence="3" id="KW-1185">Reference proteome</keyword>
<evidence type="ECO:0000313" key="2">
    <source>
        <dbReference type="EMBL" id="MFD2043102.1"/>
    </source>
</evidence>
<keyword evidence="1" id="KW-0472">Membrane</keyword>
<gene>
    <name evidence="2" type="ORF">ACFSJF_02100</name>
</gene>
<comment type="caution">
    <text evidence="2">The sequence shown here is derived from an EMBL/GenBank/DDBJ whole genome shotgun (WGS) entry which is preliminary data.</text>
</comment>
<feature type="transmembrane region" description="Helical" evidence="1">
    <location>
        <begin position="481"/>
        <end position="503"/>
    </location>
</feature>
<feature type="transmembrane region" description="Helical" evidence="1">
    <location>
        <begin position="5"/>
        <end position="21"/>
    </location>
</feature>
<proteinExistence type="predicted"/>
<feature type="transmembrane region" description="Helical" evidence="1">
    <location>
        <begin position="567"/>
        <end position="589"/>
    </location>
</feature>
<evidence type="ECO:0000313" key="3">
    <source>
        <dbReference type="Proteomes" id="UP001597383"/>
    </source>
</evidence>
<dbReference type="RefSeq" id="WP_377554913.1">
    <property type="nucleotide sequence ID" value="NZ_JBHUHQ010000002.1"/>
</dbReference>
<feature type="transmembrane region" description="Helical" evidence="1">
    <location>
        <begin position="529"/>
        <end position="547"/>
    </location>
</feature>
<feature type="transmembrane region" description="Helical" evidence="1">
    <location>
        <begin position="79"/>
        <end position="97"/>
    </location>
</feature>
<keyword evidence="1" id="KW-0812">Transmembrane</keyword>
<feature type="transmembrane region" description="Helical" evidence="1">
    <location>
        <begin position="187"/>
        <end position="211"/>
    </location>
</feature>
<name>A0ABW4VV35_9BACI</name>
<reference evidence="3" key="1">
    <citation type="journal article" date="2019" name="Int. J. Syst. Evol. Microbiol.">
        <title>The Global Catalogue of Microorganisms (GCM) 10K type strain sequencing project: providing services to taxonomists for standard genome sequencing and annotation.</title>
        <authorList>
            <consortium name="The Broad Institute Genomics Platform"/>
            <consortium name="The Broad Institute Genome Sequencing Center for Infectious Disease"/>
            <person name="Wu L."/>
            <person name="Ma J."/>
        </authorList>
    </citation>
    <scope>NUCLEOTIDE SEQUENCE [LARGE SCALE GENOMIC DNA]</scope>
    <source>
        <strain evidence="3">R28</strain>
    </source>
</reference>
<dbReference type="EMBL" id="JBHUHQ010000002">
    <property type="protein sequence ID" value="MFD2043102.1"/>
    <property type="molecule type" value="Genomic_DNA"/>
</dbReference>
<evidence type="ECO:0000256" key="1">
    <source>
        <dbReference type="SAM" id="Phobius"/>
    </source>
</evidence>
<keyword evidence="1" id="KW-1133">Transmembrane helix</keyword>
<protein>
    <recommendedName>
        <fullName evidence="4">DUF1430 domain-containing protein</fullName>
    </recommendedName>
</protein>
<accession>A0ABW4VV35</accession>
<feature type="transmembrane region" description="Helical" evidence="1">
    <location>
        <begin position="117"/>
        <end position="143"/>
    </location>
</feature>
<feature type="transmembrane region" description="Helical" evidence="1">
    <location>
        <begin position="149"/>
        <end position="175"/>
    </location>
</feature>